<dbReference type="InterPro" id="IPR002818">
    <property type="entry name" value="DJ-1/PfpI"/>
</dbReference>
<dbReference type="PANTHER" id="PTHR48094:SF12">
    <property type="entry name" value="PARKINSON DISEASE PROTEIN 7 HOMOLOG"/>
    <property type="match status" value="1"/>
</dbReference>
<gene>
    <name evidence="2" type="primary">yajL</name>
    <name evidence="2" type="ORF">NCTC11088_01324</name>
</gene>
<dbReference type="RefSeq" id="WP_004819724.1">
    <property type="nucleotide sequence ID" value="NZ_UGTH01000001.1"/>
</dbReference>
<evidence type="ECO:0000259" key="1">
    <source>
        <dbReference type="Pfam" id="PF01965"/>
    </source>
</evidence>
<accession>A0A379DC01</accession>
<name>A0A379DC01_9FIRM</name>
<reference evidence="2 3" key="1">
    <citation type="submission" date="2018-06" db="EMBL/GenBank/DDBJ databases">
        <authorList>
            <consortium name="Pathogen Informatics"/>
            <person name="Doyle S."/>
        </authorList>
    </citation>
    <scope>NUCLEOTIDE SEQUENCE [LARGE SCALE GENOMIC DNA]</scope>
    <source>
        <strain evidence="2 3">NCTC11088</strain>
    </source>
</reference>
<protein>
    <submittedName>
        <fullName evidence="2">Chaperone protein YajL</fullName>
    </submittedName>
</protein>
<dbReference type="NCBIfam" id="TIGR01383">
    <property type="entry name" value="not_thiJ"/>
    <property type="match status" value="1"/>
</dbReference>
<dbReference type="PANTHER" id="PTHR48094">
    <property type="entry name" value="PROTEIN/NUCLEIC ACID DEGLYCASE DJ-1-RELATED"/>
    <property type="match status" value="1"/>
</dbReference>
<dbReference type="InterPro" id="IPR006287">
    <property type="entry name" value="DJ-1"/>
</dbReference>
<sequence>MRDLIILLEDGFEEIEALTINDYLRRAEIEVDLVSVKNVREVESSHGVKIIADYLLDEVKIDDYRGIYIPGGQPGSTNLSNNSRVRELVSMYDSSDKYVVAICAGPMVLDAAGVLKSKKFTCYPGVENRLTNQDRIDEIVVEDENIITAMGPSIAQILAFKLISLFKDDETSEKIKKDVLFYELEREIRKND</sequence>
<dbReference type="SUPFAM" id="SSF52317">
    <property type="entry name" value="Class I glutamine amidotransferase-like"/>
    <property type="match status" value="1"/>
</dbReference>
<dbReference type="InterPro" id="IPR029062">
    <property type="entry name" value="Class_I_gatase-like"/>
</dbReference>
<evidence type="ECO:0000313" key="3">
    <source>
        <dbReference type="Proteomes" id="UP000254777"/>
    </source>
</evidence>
<dbReference type="GO" id="GO:0005737">
    <property type="term" value="C:cytoplasm"/>
    <property type="evidence" value="ECO:0007669"/>
    <property type="project" value="TreeGrafter"/>
</dbReference>
<dbReference type="AlphaFoldDB" id="A0A379DC01"/>
<dbReference type="Gene3D" id="3.40.50.880">
    <property type="match status" value="1"/>
</dbReference>
<dbReference type="InterPro" id="IPR050325">
    <property type="entry name" value="Prot/Nucl_acid_deglycase"/>
</dbReference>
<proteinExistence type="predicted"/>
<organism evidence="2 3">
    <name type="scientific">Peptoniphilus indolicus</name>
    <dbReference type="NCBI Taxonomy" id="33030"/>
    <lineage>
        <taxon>Bacteria</taxon>
        <taxon>Bacillati</taxon>
        <taxon>Bacillota</taxon>
        <taxon>Tissierellia</taxon>
        <taxon>Tissierellales</taxon>
        <taxon>Peptoniphilaceae</taxon>
        <taxon>Peptoniphilus</taxon>
    </lineage>
</organism>
<dbReference type="EMBL" id="UGTH01000001">
    <property type="protein sequence ID" value="SUB75526.1"/>
    <property type="molecule type" value="Genomic_DNA"/>
</dbReference>
<feature type="domain" description="DJ-1/PfpI" evidence="1">
    <location>
        <begin position="5"/>
        <end position="163"/>
    </location>
</feature>
<dbReference type="CDD" id="cd03135">
    <property type="entry name" value="GATase1_DJ-1"/>
    <property type="match status" value="1"/>
</dbReference>
<evidence type="ECO:0000313" key="2">
    <source>
        <dbReference type="EMBL" id="SUB75526.1"/>
    </source>
</evidence>
<dbReference type="Proteomes" id="UP000254777">
    <property type="component" value="Unassembled WGS sequence"/>
</dbReference>
<dbReference type="Pfam" id="PF01965">
    <property type="entry name" value="DJ-1_PfpI"/>
    <property type="match status" value="1"/>
</dbReference>